<evidence type="ECO:0000313" key="4">
    <source>
        <dbReference type="EMBL" id="SHI51746.1"/>
    </source>
</evidence>
<sequence>MKALLACLALTCALPAPLLAEAPELAPRPAARPLPEAPGRPAARPGETRLAGMGDPVAEAAPPPLLVPPLLVPPLRQVTAGDASPARPPAGPAAAPDRRSPARPLAPAQMAAAVEPAAEAAGPDATLADAPPAPDLSGSSAPAYDLQVLSTMSVRPERLPSEVLIQADLRMQPAILDLPGDWTGKEARLRPGYLARLAVQPMALAPARPALRPHQPWMDVVQAPDLEQGDAGDGAEGVTVYAVAAAFRPPDRPESLVQRVAAQQAERQRGALCGAVGLQGDRLGAISGPGACGVEDAVRVRSVGGIQLSQPLEINCDTARALLGWVESSAIPTFRHVGGGLERLEIMGGYTCRGRNGTPGARLSEHSFGNAVDIGGFRMRDGSRITLLGDWRGTDGGYLRTLWQAACGPFGTVLGPNANAAHRDHFHFDTAAYRSGSYCR</sequence>
<feature type="compositionally biased region" description="Low complexity" evidence="1">
    <location>
        <begin position="102"/>
        <end position="138"/>
    </location>
</feature>
<feature type="region of interest" description="Disordered" evidence="1">
    <location>
        <begin position="79"/>
        <end position="138"/>
    </location>
</feature>
<dbReference type="EMBL" id="FQYO01000002">
    <property type="protein sequence ID" value="SHI51746.1"/>
    <property type="molecule type" value="Genomic_DNA"/>
</dbReference>
<evidence type="ECO:0000256" key="2">
    <source>
        <dbReference type="SAM" id="SignalP"/>
    </source>
</evidence>
<evidence type="ECO:0000259" key="3">
    <source>
        <dbReference type="Pfam" id="PF06904"/>
    </source>
</evidence>
<keyword evidence="5" id="KW-1185">Reference proteome</keyword>
<dbReference type="OrthoDB" id="9809788at2"/>
<organism evidence="4 5">
    <name type="scientific">Wenxinia saemankumensis</name>
    <dbReference type="NCBI Taxonomy" id="1447782"/>
    <lineage>
        <taxon>Bacteria</taxon>
        <taxon>Pseudomonadati</taxon>
        <taxon>Pseudomonadota</taxon>
        <taxon>Alphaproteobacteria</taxon>
        <taxon>Rhodobacterales</taxon>
        <taxon>Roseobacteraceae</taxon>
        <taxon>Wenxinia</taxon>
    </lineage>
</organism>
<dbReference type="RefSeq" id="WP_083601115.1">
    <property type="nucleotide sequence ID" value="NZ_FQYO01000002.1"/>
</dbReference>
<keyword evidence="2" id="KW-0732">Signal</keyword>
<evidence type="ECO:0000256" key="1">
    <source>
        <dbReference type="SAM" id="MobiDB-lite"/>
    </source>
</evidence>
<feature type="compositionally biased region" description="Low complexity" evidence="1">
    <location>
        <begin position="39"/>
        <end position="49"/>
    </location>
</feature>
<dbReference type="STRING" id="1447782.SAMN05444417_0830"/>
<accession>A0A1M6BSQ0</accession>
<dbReference type="Pfam" id="PF06904">
    <property type="entry name" value="Extensin-like_C"/>
    <property type="match status" value="1"/>
</dbReference>
<evidence type="ECO:0000313" key="5">
    <source>
        <dbReference type="Proteomes" id="UP000184292"/>
    </source>
</evidence>
<gene>
    <name evidence="4" type="ORF">SAMN05444417_0830</name>
</gene>
<feature type="signal peptide" evidence="2">
    <location>
        <begin position="1"/>
        <end position="22"/>
    </location>
</feature>
<protein>
    <submittedName>
        <fullName evidence="4">Uncharacterized conserved protein</fullName>
    </submittedName>
</protein>
<reference evidence="4 5" key="1">
    <citation type="submission" date="2016-11" db="EMBL/GenBank/DDBJ databases">
        <authorList>
            <person name="Jaros S."/>
            <person name="Januszkiewicz K."/>
            <person name="Wedrychowicz H."/>
        </authorList>
    </citation>
    <scope>NUCLEOTIDE SEQUENCE [LARGE SCALE GENOMIC DNA]</scope>
    <source>
        <strain evidence="4 5">DSM 100565</strain>
    </source>
</reference>
<dbReference type="AlphaFoldDB" id="A0A1M6BSQ0"/>
<dbReference type="Proteomes" id="UP000184292">
    <property type="component" value="Unassembled WGS sequence"/>
</dbReference>
<proteinExistence type="predicted"/>
<feature type="region of interest" description="Disordered" evidence="1">
    <location>
        <begin position="29"/>
        <end position="61"/>
    </location>
</feature>
<name>A0A1M6BSQ0_9RHOB</name>
<feature type="domain" description="Extensin-like C-terminal" evidence="3">
    <location>
        <begin position="288"/>
        <end position="440"/>
    </location>
</feature>
<dbReference type="InterPro" id="IPR009683">
    <property type="entry name" value="Extensin-like_C"/>
</dbReference>
<feature type="chain" id="PRO_5012725752" evidence="2">
    <location>
        <begin position="23"/>
        <end position="440"/>
    </location>
</feature>